<proteinExistence type="predicted"/>
<reference evidence="2" key="1">
    <citation type="journal article" date="2020" name="mSystems">
        <title>Genome- and Community-Level Interaction Insights into Carbon Utilization and Element Cycling Functions of Hydrothermarchaeota in Hydrothermal Sediment.</title>
        <authorList>
            <person name="Zhou Z."/>
            <person name="Liu Y."/>
            <person name="Xu W."/>
            <person name="Pan J."/>
            <person name="Luo Z.H."/>
            <person name="Li M."/>
        </authorList>
    </citation>
    <scope>NUCLEOTIDE SEQUENCE [LARGE SCALE GENOMIC DNA]</scope>
    <source>
        <strain evidence="2">SpSt-25</strain>
    </source>
</reference>
<gene>
    <name evidence="2" type="ORF">ENP77_03885</name>
</gene>
<sequence length="155" mass="17302">MALAEALHYVQDRCVPSPAENNRLHRRIEDGASRLHDLLERIQVDLLKPVGRRELRKLLREQPVAKDARRAIICDALYTYAVLYAVLANPLKAPEHLLEKAAKVRRTFTGWRLVVCVVLALASVIAYTLLALALLSANVYLLGVVGCPCQLSTPR</sequence>
<comment type="caution">
    <text evidence="2">The sequence shown here is derived from an EMBL/GenBank/DDBJ whole genome shotgun (WGS) entry which is preliminary data.</text>
</comment>
<accession>A0A7C1T1W8</accession>
<name>A0A7C1T1W8_THEPE</name>
<feature type="transmembrane region" description="Helical" evidence="1">
    <location>
        <begin position="113"/>
        <end position="135"/>
    </location>
</feature>
<keyword evidence="1" id="KW-0472">Membrane</keyword>
<protein>
    <submittedName>
        <fullName evidence="2">Uncharacterized protein</fullName>
    </submittedName>
</protein>
<evidence type="ECO:0000313" key="2">
    <source>
        <dbReference type="EMBL" id="HEB48915.1"/>
    </source>
</evidence>
<keyword evidence="1" id="KW-1133">Transmembrane helix</keyword>
<keyword evidence="1" id="KW-0812">Transmembrane</keyword>
<dbReference type="AlphaFoldDB" id="A0A7C1T1W8"/>
<evidence type="ECO:0000256" key="1">
    <source>
        <dbReference type="SAM" id="Phobius"/>
    </source>
</evidence>
<organism evidence="2">
    <name type="scientific">Thermofilum pendens</name>
    <dbReference type="NCBI Taxonomy" id="2269"/>
    <lineage>
        <taxon>Archaea</taxon>
        <taxon>Thermoproteota</taxon>
        <taxon>Thermoprotei</taxon>
        <taxon>Thermofilales</taxon>
        <taxon>Thermofilaceae</taxon>
        <taxon>Thermofilum</taxon>
    </lineage>
</organism>
<dbReference type="EMBL" id="DSKP01000136">
    <property type="protein sequence ID" value="HEB48915.1"/>
    <property type="molecule type" value="Genomic_DNA"/>
</dbReference>